<dbReference type="Proteomes" id="UP001164963">
    <property type="component" value="Chromosome"/>
</dbReference>
<keyword evidence="3" id="KW-1185">Reference proteome</keyword>
<protein>
    <recommendedName>
        <fullName evidence="1">DUF6879 domain-containing protein</fullName>
    </recommendedName>
</protein>
<organism evidence="2 3">
    <name type="scientific">Streptomyces drozdowiczii</name>
    <dbReference type="NCBI Taxonomy" id="202862"/>
    <lineage>
        <taxon>Bacteria</taxon>
        <taxon>Bacillati</taxon>
        <taxon>Actinomycetota</taxon>
        <taxon>Actinomycetes</taxon>
        <taxon>Kitasatosporales</taxon>
        <taxon>Streptomycetaceae</taxon>
        <taxon>Streptomyces</taxon>
    </lineage>
</organism>
<dbReference type="Pfam" id="PF21806">
    <property type="entry name" value="DUF6879"/>
    <property type="match status" value="1"/>
</dbReference>
<name>A0ABY6PTG6_9ACTN</name>
<feature type="domain" description="DUF6879" evidence="1">
    <location>
        <begin position="9"/>
        <end position="173"/>
    </location>
</feature>
<evidence type="ECO:0000313" key="3">
    <source>
        <dbReference type="Proteomes" id="UP001164963"/>
    </source>
</evidence>
<proteinExistence type="predicted"/>
<sequence>MRPSSVPPFSELIGECRRSAVHLELRDTYEGYDDGGRFAEWKREGGITPAFEEDFRAWTGLVRETVARGVEMRRVRVVSVPVSEYIRFEYEATHLNEEAGEQVRWLPRTEAATLLVPGADLWIFDDRAIRFGHFTGDGALVRNEMCHDASVIEKFSEAFETIWKRATPHDLFTA</sequence>
<reference evidence="2" key="1">
    <citation type="journal article" date="2022" name="Front. Microbiol.">
        <title>Mirubactin C rescues the lethal effect of cell wall biosynthesis mutations in Bacillus subtilis.</title>
        <authorList>
            <person name="Kepplinger B."/>
            <person name="Wen X."/>
            <person name="Tyler A.R."/>
            <person name="Kim B.Y."/>
            <person name="Brown J."/>
            <person name="Banks P."/>
            <person name="Dashti Y."/>
            <person name="Mackenzie E.S."/>
            <person name="Wills C."/>
            <person name="Kawai Y."/>
            <person name="Waldron K.J."/>
            <person name="Allenby N.E.E."/>
            <person name="Wu L.J."/>
            <person name="Hall M.J."/>
            <person name="Errington J."/>
        </authorList>
    </citation>
    <scope>NUCLEOTIDE SEQUENCE</scope>
    <source>
        <strain evidence="2">MDA8-470</strain>
    </source>
</reference>
<evidence type="ECO:0000259" key="1">
    <source>
        <dbReference type="Pfam" id="PF21806"/>
    </source>
</evidence>
<dbReference type="EMBL" id="CP098740">
    <property type="protein sequence ID" value="UZK55071.1"/>
    <property type="molecule type" value="Genomic_DNA"/>
</dbReference>
<gene>
    <name evidence="2" type="ORF">NEH16_13845</name>
</gene>
<accession>A0ABY6PTG6</accession>
<dbReference type="RefSeq" id="WP_265542482.1">
    <property type="nucleotide sequence ID" value="NZ_CP098740.1"/>
</dbReference>
<dbReference type="InterPro" id="IPR049244">
    <property type="entry name" value="DUF6879"/>
</dbReference>
<evidence type="ECO:0000313" key="2">
    <source>
        <dbReference type="EMBL" id="UZK55071.1"/>
    </source>
</evidence>